<comment type="caution">
    <text evidence="10">The sequence shown here is derived from an EMBL/GenBank/DDBJ whole genome shotgun (WGS) entry which is preliminary data.</text>
</comment>
<evidence type="ECO:0000256" key="5">
    <source>
        <dbReference type="ARBA" id="ARBA00023002"/>
    </source>
</evidence>
<dbReference type="InterPro" id="IPR036250">
    <property type="entry name" value="AcylCo_DH-like_C"/>
</dbReference>
<evidence type="ECO:0000259" key="9">
    <source>
        <dbReference type="Pfam" id="PF02771"/>
    </source>
</evidence>
<dbReference type="Pfam" id="PF02771">
    <property type="entry name" value="Acyl-CoA_dh_N"/>
    <property type="match status" value="1"/>
</dbReference>
<dbReference type="Proteomes" id="UP000589626">
    <property type="component" value="Unassembled WGS sequence"/>
</dbReference>
<reference evidence="10 11" key="1">
    <citation type="submission" date="2020-08" db="EMBL/GenBank/DDBJ databases">
        <title>Sequencing the genomes of 1000 actinobacteria strains.</title>
        <authorList>
            <person name="Klenk H.-P."/>
        </authorList>
    </citation>
    <scope>NUCLEOTIDE SEQUENCE [LARGE SCALE GENOMIC DNA]</scope>
    <source>
        <strain evidence="10 11">DSM 105498</strain>
    </source>
</reference>
<evidence type="ECO:0000256" key="6">
    <source>
        <dbReference type="RuleBase" id="RU362125"/>
    </source>
</evidence>
<organism evidence="10 11">
    <name type="scientific">Nocardioides soli</name>
    <dbReference type="NCBI Taxonomy" id="1036020"/>
    <lineage>
        <taxon>Bacteria</taxon>
        <taxon>Bacillati</taxon>
        <taxon>Actinomycetota</taxon>
        <taxon>Actinomycetes</taxon>
        <taxon>Propionibacteriales</taxon>
        <taxon>Nocardioidaceae</taxon>
        <taxon>Nocardioides</taxon>
    </lineage>
</organism>
<evidence type="ECO:0000256" key="2">
    <source>
        <dbReference type="ARBA" id="ARBA00009347"/>
    </source>
</evidence>
<protein>
    <submittedName>
        <fullName evidence="10">Alkylation response protein AidB-like acyl-CoA dehydrogenase</fullName>
    </submittedName>
</protein>
<keyword evidence="4 6" id="KW-0274">FAD</keyword>
<dbReference type="InterPro" id="IPR009075">
    <property type="entry name" value="AcylCo_DH/oxidase_C"/>
</dbReference>
<dbReference type="Gene3D" id="2.40.110.10">
    <property type="entry name" value="Butyryl-CoA Dehydrogenase, subunit A, domain 2"/>
    <property type="match status" value="1"/>
</dbReference>
<dbReference type="EMBL" id="JACHWR010000002">
    <property type="protein sequence ID" value="MBB3042867.1"/>
    <property type="molecule type" value="Genomic_DNA"/>
</dbReference>
<dbReference type="SUPFAM" id="SSF56645">
    <property type="entry name" value="Acyl-CoA dehydrogenase NM domain-like"/>
    <property type="match status" value="1"/>
</dbReference>
<name>A0A7W4VX14_9ACTN</name>
<dbReference type="InterPro" id="IPR006089">
    <property type="entry name" value="Acyl-CoA_DH_CS"/>
</dbReference>
<dbReference type="FunFam" id="1.20.140.10:FF:000001">
    <property type="entry name" value="Acyl-CoA dehydrogenase"/>
    <property type="match status" value="1"/>
</dbReference>
<dbReference type="GO" id="GO:0050660">
    <property type="term" value="F:flavin adenine dinucleotide binding"/>
    <property type="evidence" value="ECO:0007669"/>
    <property type="project" value="InterPro"/>
</dbReference>
<dbReference type="PROSITE" id="PS00072">
    <property type="entry name" value="ACYL_COA_DH_1"/>
    <property type="match status" value="1"/>
</dbReference>
<dbReference type="InterPro" id="IPR046373">
    <property type="entry name" value="Acyl-CoA_Oxase/DH_mid-dom_sf"/>
</dbReference>
<evidence type="ECO:0000259" key="7">
    <source>
        <dbReference type="Pfam" id="PF00441"/>
    </source>
</evidence>
<dbReference type="InterPro" id="IPR006091">
    <property type="entry name" value="Acyl-CoA_Oxase/DH_mid-dom"/>
</dbReference>
<evidence type="ECO:0000256" key="1">
    <source>
        <dbReference type="ARBA" id="ARBA00001974"/>
    </source>
</evidence>
<feature type="domain" description="Acyl-CoA dehydrogenase/oxidase N-terminal" evidence="9">
    <location>
        <begin position="8"/>
        <end position="121"/>
    </location>
</feature>
<dbReference type="Gene3D" id="1.10.540.10">
    <property type="entry name" value="Acyl-CoA dehydrogenase/oxidase, N-terminal domain"/>
    <property type="match status" value="1"/>
</dbReference>
<dbReference type="RefSeq" id="WP_183592785.1">
    <property type="nucleotide sequence ID" value="NZ_JACHWR010000002.1"/>
</dbReference>
<dbReference type="Gene3D" id="1.20.140.10">
    <property type="entry name" value="Butyryl-CoA Dehydrogenase, subunit A, domain 3"/>
    <property type="match status" value="1"/>
</dbReference>
<keyword evidence="3 6" id="KW-0285">Flavoprotein</keyword>
<dbReference type="Pfam" id="PF02770">
    <property type="entry name" value="Acyl-CoA_dh_M"/>
    <property type="match status" value="1"/>
</dbReference>
<evidence type="ECO:0000313" key="11">
    <source>
        <dbReference type="Proteomes" id="UP000589626"/>
    </source>
</evidence>
<dbReference type="GO" id="GO:0003995">
    <property type="term" value="F:acyl-CoA dehydrogenase activity"/>
    <property type="evidence" value="ECO:0007669"/>
    <property type="project" value="InterPro"/>
</dbReference>
<dbReference type="FunFam" id="2.40.110.10:FF:000002">
    <property type="entry name" value="Acyl-CoA dehydrogenase fadE12"/>
    <property type="match status" value="1"/>
</dbReference>
<dbReference type="PROSITE" id="PS00073">
    <property type="entry name" value="ACYL_COA_DH_2"/>
    <property type="match status" value="1"/>
</dbReference>
<evidence type="ECO:0000256" key="4">
    <source>
        <dbReference type="ARBA" id="ARBA00022827"/>
    </source>
</evidence>
<gene>
    <name evidence="10" type="ORF">FHU40_002685</name>
</gene>
<dbReference type="InterPro" id="IPR013786">
    <property type="entry name" value="AcylCoA_DH/ox_N"/>
</dbReference>
<proteinExistence type="inferred from homology"/>
<accession>A0A7W4VX14</accession>
<evidence type="ECO:0000259" key="8">
    <source>
        <dbReference type="Pfam" id="PF02770"/>
    </source>
</evidence>
<evidence type="ECO:0000313" key="10">
    <source>
        <dbReference type="EMBL" id="MBB3042867.1"/>
    </source>
</evidence>
<dbReference type="PANTHER" id="PTHR43884">
    <property type="entry name" value="ACYL-COA DEHYDROGENASE"/>
    <property type="match status" value="1"/>
</dbReference>
<dbReference type="AlphaFoldDB" id="A0A7W4VX14"/>
<feature type="domain" description="Acyl-CoA dehydrogenase/oxidase C-terminal" evidence="7">
    <location>
        <begin position="232"/>
        <end position="380"/>
    </location>
</feature>
<dbReference type="InterPro" id="IPR009100">
    <property type="entry name" value="AcylCoA_DH/oxidase_NM_dom_sf"/>
</dbReference>
<comment type="similarity">
    <text evidence="2 6">Belongs to the acyl-CoA dehydrogenase family.</text>
</comment>
<comment type="cofactor">
    <cofactor evidence="1 6">
        <name>FAD</name>
        <dbReference type="ChEBI" id="CHEBI:57692"/>
    </cofactor>
</comment>
<evidence type="ECO:0000256" key="3">
    <source>
        <dbReference type="ARBA" id="ARBA00022630"/>
    </source>
</evidence>
<dbReference type="PANTHER" id="PTHR43884:SF12">
    <property type="entry name" value="ISOVALERYL-COA DEHYDROGENASE, MITOCHONDRIAL-RELATED"/>
    <property type="match status" value="1"/>
</dbReference>
<feature type="domain" description="Acyl-CoA oxidase/dehydrogenase middle" evidence="8">
    <location>
        <begin position="125"/>
        <end position="220"/>
    </location>
</feature>
<dbReference type="Pfam" id="PF00441">
    <property type="entry name" value="Acyl-CoA_dh_1"/>
    <property type="match status" value="1"/>
</dbReference>
<keyword evidence="5 6" id="KW-0560">Oxidoreductase</keyword>
<sequence>MERRLLDSEQHAFRDTVREFIRREVTPRLDEWIDAGTTPRDFWRRAGETGLLGISVPEEYGGIGAGDFRYNALLVEELCRAGSLGLGSTVGIHTNIVAPYLTGLATPEQCRRWLPGFVSGEIITALAMTEPDAGSDLKAIRCQATPVDGGWVLKGQKTFITNGWNSDLVIVAAKTDPAAGHRGMTLFAVPSDSPGFTRGRPLHKVGQHESDTAEMFFDDVWIPRDNLLGEVDRGFYHLMEGLAQERLSVSVMAVACCESMIAATTTYVRERQAFGARLADLQHIRMTLATLATETDVARVYVDRCIEEHNTGALSAFDAAKAKWWTTELQRRVADECLQLHGGYGYMAETAISRAWRDGRIQTVYAGSTETLKDYIGRQLTS</sequence>
<dbReference type="InterPro" id="IPR037069">
    <property type="entry name" value="AcylCoA_DH/ox_N_sf"/>
</dbReference>
<dbReference type="FunFam" id="1.10.540.10:FF:000026">
    <property type="entry name" value="Acyl-CoA dehydrogenase medium chain"/>
    <property type="match status" value="1"/>
</dbReference>
<dbReference type="SUPFAM" id="SSF47203">
    <property type="entry name" value="Acyl-CoA dehydrogenase C-terminal domain-like"/>
    <property type="match status" value="1"/>
</dbReference>
<keyword evidence="11" id="KW-1185">Reference proteome</keyword>